<dbReference type="Gene3D" id="2.60.40.150">
    <property type="entry name" value="C2 domain"/>
    <property type="match status" value="1"/>
</dbReference>
<dbReference type="InterPro" id="IPR035892">
    <property type="entry name" value="C2_domain_sf"/>
</dbReference>
<accession>A0AAV5QZH3</accession>
<feature type="domain" description="C2" evidence="4">
    <location>
        <begin position="11"/>
        <end position="130"/>
    </location>
</feature>
<keyword evidence="2" id="KW-0106">Calcium</keyword>
<comment type="caution">
    <text evidence="5">The sequence shown here is derived from an EMBL/GenBank/DDBJ whole genome shotgun (WGS) entry which is preliminary data.</text>
</comment>
<feature type="region of interest" description="Disordered" evidence="3">
    <location>
        <begin position="279"/>
        <end position="299"/>
    </location>
</feature>
<proteinExistence type="predicted"/>
<organism evidence="5 6">
    <name type="scientific">Pichia kluyveri</name>
    <name type="common">Yeast</name>
    <dbReference type="NCBI Taxonomy" id="36015"/>
    <lineage>
        <taxon>Eukaryota</taxon>
        <taxon>Fungi</taxon>
        <taxon>Dikarya</taxon>
        <taxon>Ascomycota</taxon>
        <taxon>Saccharomycotina</taxon>
        <taxon>Pichiomycetes</taxon>
        <taxon>Pichiales</taxon>
        <taxon>Pichiaceae</taxon>
        <taxon>Pichia</taxon>
    </lineage>
</organism>
<feature type="compositionally biased region" description="Polar residues" evidence="3">
    <location>
        <begin position="479"/>
        <end position="489"/>
    </location>
</feature>
<dbReference type="PANTHER" id="PTHR46502:SF2">
    <property type="entry name" value="16 KDA PHLOEM PROTEIN 2"/>
    <property type="match status" value="1"/>
</dbReference>
<protein>
    <submittedName>
        <fullName evidence="5">Inn1 protein</fullName>
    </submittedName>
</protein>
<evidence type="ECO:0000259" key="4">
    <source>
        <dbReference type="PROSITE" id="PS50004"/>
    </source>
</evidence>
<keyword evidence="1" id="KW-0479">Metal-binding</keyword>
<keyword evidence="6" id="KW-1185">Reference proteome</keyword>
<feature type="compositionally biased region" description="Polar residues" evidence="3">
    <location>
        <begin position="1"/>
        <end position="11"/>
    </location>
</feature>
<feature type="compositionally biased region" description="Low complexity" evidence="3">
    <location>
        <begin position="441"/>
        <end position="450"/>
    </location>
</feature>
<dbReference type="PANTHER" id="PTHR46502">
    <property type="entry name" value="C2 DOMAIN-CONTAINING"/>
    <property type="match status" value="1"/>
</dbReference>
<feature type="compositionally biased region" description="Basic residues" evidence="3">
    <location>
        <begin position="511"/>
        <end position="520"/>
    </location>
</feature>
<feature type="region of interest" description="Disordered" evidence="3">
    <location>
        <begin position="1"/>
        <end position="23"/>
    </location>
</feature>
<dbReference type="Pfam" id="PF00168">
    <property type="entry name" value="C2"/>
    <property type="match status" value="1"/>
</dbReference>
<dbReference type="EMBL" id="BTGB01000001">
    <property type="protein sequence ID" value="GMM44673.1"/>
    <property type="molecule type" value="Genomic_DNA"/>
</dbReference>
<evidence type="ECO:0000256" key="2">
    <source>
        <dbReference type="ARBA" id="ARBA00022837"/>
    </source>
</evidence>
<dbReference type="SUPFAM" id="SSF49562">
    <property type="entry name" value="C2 domain (Calcium/lipid-binding domain, CaLB)"/>
    <property type="match status" value="1"/>
</dbReference>
<evidence type="ECO:0000256" key="1">
    <source>
        <dbReference type="ARBA" id="ARBA00022723"/>
    </source>
</evidence>
<feature type="region of interest" description="Disordered" evidence="3">
    <location>
        <begin position="204"/>
        <end position="260"/>
    </location>
</feature>
<dbReference type="InterPro" id="IPR000008">
    <property type="entry name" value="C2_dom"/>
</dbReference>
<gene>
    <name evidence="5" type="ORF">DAPK24_012480</name>
</gene>
<feature type="region of interest" description="Disordered" evidence="3">
    <location>
        <begin position="400"/>
        <end position="466"/>
    </location>
</feature>
<sequence>MAEFATSQIRNSNKRRTHEIGNNDHRSHELVVVVMKAQGLRNVLKMDKQSPFITIRIQDQEETTHVVSRGGQTPYFDDELWFNLNGVEDRTLHINVYHQKKNDAKLICCGEVDFTPAFKRSIKNGYDGWYDLYWEGREAGRVYLEITYYPKKGDVPIGTENVGRMQMSGKTILPANSKNGGFKNTPKEISSIRRQQDEELPELGSLNVRESSKSPSRLAKFEKGFRNSRSLSNSPTKHDNSFLDSGDPSTPPPSSGGGNWLSFLDNTIKLPSILNNINFSPNNNNGSNHNNKNGSPDINDELTARVTQKIESPELVKQRPIKLFNSDDEYDDDDSNDIISVTDKWKKSIASRQEPIYKESDRIVSSITFDDSTRNFTDDDDESEEEYTLGQAVDLNKSVRSNRNTAYSRSPSRVPQIRLDEDEMRQSYSGRKLPPLHNRNDSFSDSNSGSDTDDNMPPPPPKHIISMGSLFESVSSDSVNNFKLSSNNHLPKAGETLLDDSPSRQMSWYEKRKHERRKRN</sequence>
<evidence type="ECO:0000256" key="3">
    <source>
        <dbReference type="SAM" id="MobiDB-lite"/>
    </source>
</evidence>
<reference evidence="5 6" key="1">
    <citation type="journal article" date="2023" name="Elife">
        <title>Identification of key yeast species and microbe-microbe interactions impacting larval growth of Drosophila in the wild.</title>
        <authorList>
            <person name="Mure A."/>
            <person name="Sugiura Y."/>
            <person name="Maeda R."/>
            <person name="Honda K."/>
            <person name="Sakurai N."/>
            <person name="Takahashi Y."/>
            <person name="Watada M."/>
            <person name="Katoh T."/>
            <person name="Gotoh A."/>
            <person name="Gotoh Y."/>
            <person name="Taniguchi I."/>
            <person name="Nakamura K."/>
            <person name="Hayashi T."/>
            <person name="Katayama T."/>
            <person name="Uemura T."/>
            <person name="Hattori Y."/>
        </authorList>
    </citation>
    <scope>NUCLEOTIDE SEQUENCE [LARGE SCALE GENOMIC DNA]</scope>
    <source>
        <strain evidence="5 6">PK-24</strain>
    </source>
</reference>
<feature type="region of interest" description="Disordered" evidence="3">
    <location>
        <begin position="479"/>
        <end position="520"/>
    </location>
</feature>
<dbReference type="SMART" id="SM00239">
    <property type="entry name" value="C2"/>
    <property type="match status" value="1"/>
</dbReference>
<evidence type="ECO:0000313" key="5">
    <source>
        <dbReference type="EMBL" id="GMM44673.1"/>
    </source>
</evidence>
<name>A0AAV5QZH3_PICKL</name>
<dbReference type="Proteomes" id="UP001378960">
    <property type="component" value="Unassembled WGS sequence"/>
</dbReference>
<evidence type="ECO:0000313" key="6">
    <source>
        <dbReference type="Proteomes" id="UP001378960"/>
    </source>
</evidence>
<feature type="compositionally biased region" description="Polar residues" evidence="3">
    <location>
        <begin position="400"/>
        <end position="413"/>
    </location>
</feature>
<dbReference type="PROSITE" id="PS50004">
    <property type="entry name" value="C2"/>
    <property type="match status" value="1"/>
</dbReference>
<dbReference type="AlphaFoldDB" id="A0AAV5QZH3"/>
<feature type="compositionally biased region" description="Low complexity" evidence="3">
    <location>
        <begin position="279"/>
        <end position="293"/>
    </location>
</feature>
<dbReference type="GO" id="GO:0046872">
    <property type="term" value="F:metal ion binding"/>
    <property type="evidence" value="ECO:0007669"/>
    <property type="project" value="UniProtKB-KW"/>
</dbReference>